<dbReference type="PANTHER" id="PTHR30244">
    <property type="entry name" value="TRANSAMINASE"/>
    <property type="match status" value="1"/>
</dbReference>
<keyword evidence="6" id="KW-1185">Reference proteome</keyword>
<keyword evidence="5" id="KW-0808">Transferase</keyword>
<dbReference type="Gene3D" id="3.40.640.10">
    <property type="entry name" value="Type I PLP-dependent aspartate aminotransferase-like (Major domain)"/>
    <property type="match status" value="1"/>
</dbReference>
<dbReference type="InterPro" id="IPR000653">
    <property type="entry name" value="DegT/StrS_aminotransferase"/>
</dbReference>
<dbReference type="CDD" id="cd00616">
    <property type="entry name" value="AHBA_syn"/>
    <property type="match status" value="1"/>
</dbReference>
<dbReference type="GO" id="GO:0000271">
    <property type="term" value="P:polysaccharide biosynthetic process"/>
    <property type="evidence" value="ECO:0007669"/>
    <property type="project" value="TreeGrafter"/>
</dbReference>
<dbReference type="AlphaFoldDB" id="A0A6L8KA40"/>
<name>A0A6L8KA40_9BURK</name>
<dbReference type="Proteomes" id="UP000479335">
    <property type="component" value="Unassembled WGS sequence"/>
</dbReference>
<dbReference type="EMBL" id="WWCN01000006">
    <property type="protein sequence ID" value="MYM23118.1"/>
    <property type="molecule type" value="Genomic_DNA"/>
</dbReference>
<dbReference type="PIRSF" id="PIRSF000390">
    <property type="entry name" value="PLP_StrS"/>
    <property type="match status" value="1"/>
</dbReference>
<proteinExistence type="inferred from homology"/>
<dbReference type="InterPro" id="IPR015424">
    <property type="entry name" value="PyrdxlP-dep_Trfase"/>
</dbReference>
<dbReference type="SUPFAM" id="SSF53383">
    <property type="entry name" value="PLP-dependent transferases"/>
    <property type="match status" value="1"/>
</dbReference>
<dbReference type="GO" id="GO:0008483">
    <property type="term" value="F:transaminase activity"/>
    <property type="evidence" value="ECO:0007669"/>
    <property type="project" value="UniProtKB-KW"/>
</dbReference>
<reference evidence="5 6" key="1">
    <citation type="submission" date="2019-12" db="EMBL/GenBank/DDBJ databases">
        <title>Novel species isolated from a subtropical stream in China.</title>
        <authorList>
            <person name="Lu H."/>
        </authorList>
    </citation>
    <scope>NUCLEOTIDE SEQUENCE [LARGE SCALE GENOMIC DNA]</scope>
    <source>
        <strain evidence="5 6">FT135W</strain>
    </source>
</reference>
<dbReference type="Pfam" id="PF01041">
    <property type="entry name" value="DegT_DnrJ_EryC1"/>
    <property type="match status" value="1"/>
</dbReference>
<protein>
    <submittedName>
        <fullName evidence="5">Aminotransferase class V-fold PLP-dependent enzyme</fullName>
    </submittedName>
</protein>
<dbReference type="RefSeq" id="WP_161006627.1">
    <property type="nucleotide sequence ID" value="NZ_WWCN01000006.1"/>
</dbReference>
<evidence type="ECO:0000256" key="4">
    <source>
        <dbReference type="RuleBase" id="RU004508"/>
    </source>
</evidence>
<evidence type="ECO:0000256" key="3">
    <source>
        <dbReference type="PIRSR" id="PIRSR000390-2"/>
    </source>
</evidence>
<evidence type="ECO:0000256" key="1">
    <source>
        <dbReference type="ARBA" id="ARBA00037999"/>
    </source>
</evidence>
<evidence type="ECO:0000256" key="2">
    <source>
        <dbReference type="PIRSR" id="PIRSR000390-1"/>
    </source>
</evidence>
<sequence length="376" mass="42312">MSIQLFTPQFRVDECLEGIRECLEKGWTGLGFKTLEIEKAWCEYAGLPHAHFLNSNTSGLHLALHMFKTEFGWADGDEVISTPLTFVSTNHAVVQTNLMPVFADVDDSLCIDPADLERKITSRTRAVMYVGLGGNTGRYAEVLRICRQHGLKLILDAAHMAGTRLNGQHVGADADCTVFSFQAVKNLATADSGMICFPDAERDARARKLTWLGINKDTYSRTVSQGAYKWMYEVEEIGFKYHGNSIMAAMALVSLRYLDRDNAYRRQLAAWYEQHLGGDPLIGVIPMADGCESSRHLFQVRVAKRDQVLMALNEFEIYPGVHYRDNTEYRLYSHAANQCPQASRASAEVLSLPMHMSVTEKDVRFICDTLKQIVLR</sequence>
<dbReference type="PANTHER" id="PTHR30244:SF34">
    <property type="entry name" value="DTDP-4-AMINO-4,6-DIDEOXYGALACTOSE TRANSAMINASE"/>
    <property type="match status" value="1"/>
</dbReference>
<dbReference type="InterPro" id="IPR015422">
    <property type="entry name" value="PyrdxlP-dep_Trfase_small"/>
</dbReference>
<dbReference type="GO" id="GO:0030170">
    <property type="term" value="F:pyridoxal phosphate binding"/>
    <property type="evidence" value="ECO:0007669"/>
    <property type="project" value="TreeGrafter"/>
</dbReference>
<organism evidence="5 6">
    <name type="scientific">Duganella flavida</name>
    <dbReference type="NCBI Taxonomy" id="2692175"/>
    <lineage>
        <taxon>Bacteria</taxon>
        <taxon>Pseudomonadati</taxon>
        <taxon>Pseudomonadota</taxon>
        <taxon>Betaproteobacteria</taxon>
        <taxon>Burkholderiales</taxon>
        <taxon>Oxalobacteraceae</taxon>
        <taxon>Telluria group</taxon>
        <taxon>Duganella</taxon>
    </lineage>
</organism>
<evidence type="ECO:0000313" key="6">
    <source>
        <dbReference type="Proteomes" id="UP000479335"/>
    </source>
</evidence>
<feature type="active site" description="Proton acceptor" evidence="2">
    <location>
        <position position="185"/>
    </location>
</feature>
<gene>
    <name evidence="5" type="ORF">GTP46_10725</name>
</gene>
<keyword evidence="5" id="KW-0032">Aminotransferase</keyword>
<comment type="caution">
    <text evidence="5">The sequence shown here is derived from an EMBL/GenBank/DDBJ whole genome shotgun (WGS) entry which is preliminary data.</text>
</comment>
<comment type="similarity">
    <text evidence="1 4">Belongs to the DegT/DnrJ/EryC1 family.</text>
</comment>
<dbReference type="InterPro" id="IPR015421">
    <property type="entry name" value="PyrdxlP-dep_Trfase_major"/>
</dbReference>
<keyword evidence="3 4" id="KW-0663">Pyridoxal phosphate</keyword>
<accession>A0A6L8KA40</accession>
<feature type="modified residue" description="N6-(pyridoxal phosphate)lysine" evidence="3">
    <location>
        <position position="185"/>
    </location>
</feature>
<evidence type="ECO:0000313" key="5">
    <source>
        <dbReference type="EMBL" id="MYM23118.1"/>
    </source>
</evidence>
<dbReference type="Gene3D" id="3.90.1150.10">
    <property type="entry name" value="Aspartate Aminotransferase, domain 1"/>
    <property type="match status" value="1"/>
</dbReference>